<dbReference type="Pfam" id="PF00805">
    <property type="entry name" value="Pentapeptide"/>
    <property type="match status" value="1"/>
</dbReference>
<dbReference type="RefSeq" id="WP_189080853.1">
    <property type="nucleotide sequence ID" value="NZ_BMMX01000019.1"/>
</dbReference>
<comment type="caution">
    <text evidence="1">The sequence shown here is derived from an EMBL/GenBank/DDBJ whole genome shotgun (WGS) entry which is preliminary data.</text>
</comment>
<proteinExistence type="predicted"/>
<evidence type="ECO:0000313" key="1">
    <source>
        <dbReference type="EMBL" id="GGL01874.1"/>
    </source>
</evidence>
<evidence type="ECO:0008006" key="3">
    <source>
        <dbReference type="Google" id="ProtNLM"/>
    </source>
</evidence>
<protein>
    <recommendedName>
        <fullName evidence="3">Pentapeptide repeat-containing protein</fullName>
    </recommendedName>
</protein>
<dbReference type="InterPro" id="IPR051082">
    <property type="entry name" value="Pentapeptide-BTB/POZ_domain"/>
</dbReference>
<evidence type="ECO:0000313" key="2">
    <source>
        <dbReference type="Proteomes" id="UP000656042"/>
    </source>
</evidence>
<gene>
    <name evidence="1" type="ORF">GCM10012284_40550</name>
</gene>
<reference evidence="1" key="2">
    <citation type="submission" date="2020-09" db="EMBL/GenBank/DDBJ databases">
        <authorList>
            <person name="Sun Q."/>
            <person name="Zhou Y."/>
        </authorList>
    </citation>
    <scope>NUCLEOTIDE SEQUENCE</scope>
    <source>
        <strain evidence="1">CGMCC 4.7299</strain>
    </source>
</reference>
<dbReference type="PANTHER" id="PTHR14136:SF37">
    <property type="entry name" value="PENTAPEPTIDE REPEAT-CONTAINING PROTEIN"/>
    <property type="match status" value="1"/>
</dbReference>
<dbReference type="EMBL" id="BMMX01000019">
    <property type="protein sequence ID" value="GGL01874.1"/>
    <property type="molecule type" value="Genomic_DNA"/>
</dbReference>
<name>A0A8J3FQB0_9ACTN</name>
<dbReference type="Proteomes" id="UP000656042">
    <property type="component" value="Unassembled WGS sequence"/>
</dbReference>
<sequence>MELAADCSRCAGLCCVAPAFSQSVDFAYDKPAGRACVHLDDDFRCEIHPMLASEGFRGCAVFDCFGAGQHLVQGTFGGADWRAARAMLDLFPVMRQLHELAWHLDQARRLPEVTALRPALQAAFDETRRLADGTPADLAGLDVTAYRNRVNRLLRRASKIARAGAGPAPCYRGRDLVGRRMRGADLRGADLRGALLIAADLRDADLRRADFSGADLRGTDLRGADLTGALFLTEAQLRAARTTPPANRI</sequence>
<accession>A0A8J3FQB0</accession>
<reference evidence="1" key="1">
    <citation type="journal article" date="2014" name="Int. J. Syst. Evol. Microbiol.">
        <title>Complete genome sequence of Corynebacterium casei LMG S-19264T (=DSM 44701T), isolated from a smear-ripened cheese.</title>
        <authorList>
            <consortium name="US DOE Joint Genome Institute (JGI-PGF)"/>
            <person name="Walter F."/>
            <person name="Albersmeier A."/>
            <person name="Kalinowski J."/>
            <person name="Ruckert C."/>
        </authorList>
    </citation>
    <scope>NUCLEOTIDE SEQUENCE</scope>
    <source>
        <strain evidence="1">CGMCC 4.7299</strain>
    </source>
</reference>
<dbReference type="PANTHER" id="PTHR14136">
    <property type="entry name" value="BTB_POZ DOMAIN-CONTAINING PROTEIN KCTD9"/>
    <property type="match status" value="1"/>
</dbReference>
<dbReference type="InterPro" id="IPR001646">
    <property type="entry name" value="5peptide_repeat"/>
</dbReference>
<dbReference type="AlphaFoldDB" id="A0A8J3FQB0"/>
<organism evidence="1 2">
    <name type="scientific">Mangrovihabitans endophyticus</name>
    <dbReference type="NCBI Taxonomy" id="1751298"/>
    <lineage>
        <taxon>Bacteria</taxon>
        <taxon>Bacillati</taxon>
        <taxon>Actinomycetota</taxon>
        <taxon>Actinomycetes</taxon>
        <taxon>Micromonosporales</taxon>
        <taxon>Micromonosporaceae</taxon>
        <taxon>Mangrovihabitans</taxon>
    </lineage>
</organism>
<keyword evidence="2" id="KW-1185">Reference proteome</keyword>
<dbReference type="SUPFAM" id="SSF141571">
    <property type="entry name" value="Pentapeptide repeat-like"/>
    <property type="match status" value="1"/>
</dbReference>
<dbReference type="Gene3D" id="2.160.20.80">
    <property type="entry name" value="E3 ubiquitin-protein ligase SopA"/>
    <property type="match status" value="1"/>
</dbReference>